<evidence type="ECO:0000313" key="3">
    <source>
        <dbReference type="Proteomes" id="UP001066276"/>
    </source>
</evidence>
<accession>A0AAV7X412</accession>
<evidence type="ECO:0000313" key="2">
    <source>
        <dbReference type="EMBL" id="KAJ1219293.1"/>
    </source>
</evidence>
<organism evidence="2 3">
    <name type="scientific">Pleurodeles waltl</name>
    <name type="common">Iberian ribbed newt</name>
    <dbReference type="NCBI Taxonomy" id="8319"/>
    <lineage>
        <taxon>Eukaryota</taxon>
        <taxon>Metazoa</taxon>
        <taxon>Chordata</taxon>
        <taxon>Craniata</taxon>
        <taxon>Vertebrata</taxon>
        <taxon>Euteleostomi</taxon>
        <taxon>Amphibia</taxon>
        <taxon>Batrachia</taxon>
        <taxon>Caudata</taxon>
        <taxon>Salamandroidea</taxon>
        <taxon>Salamandridae</taxon>
        <taxon>Pleurodelinae</taxon>
        <taxon>Pleurodeles</taxon>
    </lineage>
</organism>
<protein>
    <submittedName>
        <fullName evidence="2">Uncharacterized protein</fullName>
    </submittedName>
</protein>
<feature type="region of interest" description="Disordered" evidence="1">
    <location>
        <begin position="1"/>
        <end position="139"/>
    </location>
</feature>
<evidence type="ECO:0000256" key="1">
    <source>
        <dbReference type="SAM" id="MobiDB-lite"/>
    </source>
</evidence>
<reference evidence="2" key="1">
    <citation type="journal article" date="2022" name="bioRxiv">
        <title>Sequencing and chromosome-scale assembly of the giantPleurodeles waltlgenome.</title>
        <authorList>
            <person name="Brown T."/>
            <person name="Elewa A."/>
            <person name="Iarovenko S."/>
            <person name="Subramanian E."/>
            <person name="Araus A.J."/>
            <person name="Petzold A."/>
            <person name="Susuki M."/>
            <person name="Suzuki K.-i.T."/>
            <person name="Hayashi T."/>
            <person name="Toyoda A."/>
            <person name="Oliveira C."/>
            <person name="Osipova E."/>
            <person name="Leigh N.D."/>
            <person name="Simon A."/>
            <person name="Yun M.H."/>
        </authorList>
    </citation>
    <scope>NUCLEOTIDE SEQUENCE</scope>
    <source>
        <strain evidence="2">20211129_DDA</strain>
        <tissue evidence="2">Liver</tissue>
    </source>
</reference>
<gene>
    <name evidence="2" type="ORF">NDU88_006862</name>
</gene>
<keyword evidence="3" id="KW-1185">Reference proteome</keyword>
<comment type="caution">
    <text evidence="2">The sequence shown here is derived from an EMBL/GenBank/DDBJ whole genome shotgun (WGS) entry which is preliminary data.</text>
</comment>
<dbReference type="EMBL" id="JANPWB010000001">
    <property type="protein sequence ID" value="KAJ1219293.1"/>
    <property type="molecule type" value="Genomic_DNA"/>
</dbReference>
<dbReference type="Proteomes" id="UP001066276">
    <property type="component" value="Chromosome 1_1"/>
</dbReference>
<sequence>MFSSVPCGASPRPGPNPPARSSWEPGRPRPAPATSPAQPLWDLADPVDEIRSLLPFAAPARPHQPGALPGRTARGRPGQSATHTAPLLRDSARRRGSHPWASRWHRSKGAPVGAHGDQTDHAMPPPSARCTQVRLRTQA</sequence>
<feature type="compositionally biased region" description="Basic residues" evidence="1">
    <location>
        <begin position="92"/>
        <end position="108"/>
    </location>
</feature>
<proteinExistence type="predicted"/>
<name>A0AAV7X412_PLEWA</name>
<dbReference type="AlphaFoldDB" id="A0AAV7X412"/>